<reference evidence="9 10" key="1">
    <citation type="journal article" date="2008" name="PLoS Genet.">
        <title>The genome of Borrelia recurrentis, the agent of deadly louse-borne relapsing fever, is a degraded subset of tick-borne Borrelia duttonii.</title>
        <authorList>
            <person name="Lescot M."/>
            <person name="Audic S."/>
            <person name="Robert C."/>
            <person name="Nguyen T.T."/>
            <person name="Blanc G."/>
            <person name="Cutler S.J."/>
            <person name="Wincker P."/>
            <person name="Couloux A."/>
            <person name="Claverie J.-M."/>
            <person name="Raoult D."/>
            <person name="Drancourt M."/>
        </authorList>
    </citation>
    <scope>NUCLEOTIDE SEQUENCE [LARGE SCALE GENOMIC DNA]</scope>
    <source>
        <strain evidence="9 10">Ly</strain>
    </source>
</reference>
<keyword evidence="5 8" id="KW-0564">Palmitate</keyword>
<evidence type="ECO:0000313" key="9">
    <source>
        <dbReference type="EMBL" id="ACH94135.1"/>
    </source>
</evidence>
<evidence type="ECO:0000256" key="2">
    <source>
        <dbReference type="ARBA" id="ARBA00004459"/>
    </source>
</evidence>
<name>B5RP49_BORDL</name>
<evidence type="ECO:0000256" key="8">
    <source>
        <dbReference type="RuleBase" id="RU363105"/>
    </source>
</evidence>
<evidence type="ECO:0000313" key="10">
    <source>
        <dbReference type="Proteomes" id="UP000000611"/>
    </source>
</evidence>
<dbReference type="GO" id="GO:0009279">
    <property type="term" value="C:cell outer membrane"/>
    <property type="evidence" value="ECO:0007669"/>
    <property type="project" value="UniProtKB-SubCell"/>
</dbReference>
<comment type="subcellular location">
    <subcellularLocation>
        <location evidence="2 8">Cell outer membrane</location>
        <topology evidence="2 8">Lipid-anchor</topology>
    </subcellularLocation>
</comment>
<dbReference type="InterPro" id="IPR009791">
    <property type="entry name" value="DUF1357"/>
</dbReference>
<keyword evidence="6 8" id="KW-0998">Cell outer membrane</keyword>
<proteinExistence type="predicted"/>
<dbReference type="Proteomes" id="UP000000611">
    <property type="component" value="Plasmid pl41"/>
</dbReference>
<dbReference type="InterPro" id="IPR000680">
    <property type="entry name" value="Borrelia_lipo"/>
</dbReference>
<dbReference type="Pfam" id="PF07094">
    <property type="entry name" value="DUF1357"/>
    <property type="match status" value="1"/>
</dbReference>
<keyword evidence="9" id="KW-0614">Plasmid</keyword>
<evidence type="ECO:0000256" key="3">
    <source>
        <dbReference type="ARBA" id="ARBA00022729"/>
    </source>
</evidence>
<evidence type="ECO:0000256" key="7">
    <source>
        <dbReference type="ARBA" id="ARBA00023288"/>
    </source>
</evidence>
<dbReference type="SUPFAM" id="SSF74748">
    <property type="entry name" value="Variable surface antigen VlsE"/>
    <property type="match status" value="1"/>
</dbReference>
<protein>
    <recommendedName>
        <fullName evidence="8">Variable large protein</fullName>
    </recommendedName>
</protein>
<organism evidence="9 10">
    <name type="scientific">Borrelia duttonii (strain Ly)</name>
    <dbReference type="NCBI Taxonomy" id="412419"/>
    <lineage>
        <taxon>Bacteria</taxon>
        <taxon>Pseudomonadati</taxon>
        <taxon>Spirochaetota</taxon>
        <taxon>Spirochaetia</taxon>
        <taxon>Spirochaetales</taxon>
        <taxon>Borreliaceae</taxon>
        <taxon>Borrelia</taxon>
    </lineage>
</organism>
<keyword evidence="10" id="KW-1185">Reference proteome</keyword>
<sequence>MNKYNHYMKYKKGLAENDKQILSSKARSSKPLSINQRVAQELAEVKAKNQILREAIRLNEIDSLSKKYLNSHFNKEVMVKFVIMMMMVMGCNSGGVKEVEEVGLQEVGGLKLGDTTKSIFSAFVDLITNSLGISVTNSTKKSDISDKFKDLVNAIDKAINQVQEVASKVGINVEESQDGSIGQAKKTLNELKKHITSLQTLINESMVVSGVTANVATAVEGVGSSVEDVKGALKALKGIVNFSVKKSTVSKNETVSNEEKEGGKVLKTTGGGGAVEGDAAKALSIVTSVTGEDMLYAITSAEDSDVVAETTISSATQPKHAVKLAVTGAATTADNAQNASKLALAGGIALRSLLKGGKLDASAAKTSTNAVNGVGVSAVNKLLKAIESITKIIVSQCLEQTEQILLKSNRKAFNYI</sequence>
<dbReference type="AlphaFoldDB" id="B5RP49"/>
<dbReference type="EMBL" id="CP000988">
    <property type="protein sequence ID" value="ACH94135.1"/>
    <property type="molecule type" value="Genomic_DNA"/>
</dbReference>
<geneLocation type="plasmid" evidence="9 10">
    <name>pl41</name>
</geneLocation>
<accession>B5RP49</accession>
<keyword evidence="3" id="KW-0732">Signal</keyword>
<evidence type="ECO:0000256" key="5">
    <source>
        <dbReference type="ARBA" id="ARBA00023139"/>
    </source>
</evidence>
<evidence type="ECO:0000256" key="4">
    <source>
        <dbReference type="ARBA" id="ARBA00023136"/>
    </source>
</evidence>
<evidence type="ECO:0000256" key="1">
    <source>
        <dbReference type="ARBA" id="ARBA00003932"/>
    </source>
</evidence>
<evidence type="ECO:0000256" key="6">
    <source>
        <dbReference type="ARBA" id="ARBA00023237"/>
    </source>
</evidence>
<comment type="function">
    <text evidence="1 8">The Vlp and Vsp proteins are antigenically distinct proteins, only one vlp or vsp gene is transcriptionally active at any one time. Switching between these genes is a mechanism of host immune response evasion.</text>
</comment>
<dbReference type="HOGENOM" id="CLU_054711_2_0_12"/>
<dbReference type="Pfam" id="PF00921">
    <property type="entry name" value="Lipoprotein_2"/>
    <property type="match status" value="1"/>
</dbReference>
<keyword evidence="4 8" id="KW-0472">Membrane</keyword>
<dbReference type="KEGG" id="bdu:BDU_4007"/>
<keyword evidence="7 8" id="KW-0449">Lipoprotein</keyword>
<gene>
    <name evidence="9" type="primary">vlp_1</name>
    <name evidence="9" type="ordered locus">BDU_4007</name>
</gene>